<name>A0A1F5LU58_PENAI</name>
<comment type="caution">
    <text evidence="2">The sequence shown here is derived from an EMBL/GenBank/DDBJ whole genome shotgun (WGS) entry which is preliminary data.</text>
</comment>
<dbReference type="InterPro" id="IPR029058">
    <property type="entry name" value="AB_hydrolase_fold"/>
</dbReference>
<dbReference type="InterPro" id="IPR000073">
    <property type="entry name" value="AB_hydrolase_1"/>
</dbReference>
<keyword evidence="3" id="KW-1185">Reference proteome</keyword>
<protein>
    <recommendedName>
        <fullName evidence="1">AB hydrolase-1 domain-containing protein</fullName>
    </recommendedName>
</protein>
<accession>A0A1F5LU58</accession>
<proteinExistence type="predicted"/>
<dbReference type="PANTHER" id="PTHR43139">
    <property type="entry name" value="SI:DKEY-122A22.2"/>
    <property type="match status" value="1"/>
</dbReference>
<dbReference type="Pfam" id="PF12697">
    <property type="entry name" value="Abhydrolase_6"/>
    <property type="match status" value="1"/>
</dbReference>
<dbReference type="RefSeq" id="XP_022492125.1">
    <property type="nucleotide sequence ID" value="XM_022628686.1"/>
</dbReference>
<gene>
    <name evidence="2" type="ORF">PENARI_c003G09755</name>
</gene>
<sequence>MTFSSNWEQCEAREGIIERPNGGGLFVFTRGAPRQPKHPVVIFEAGLGETGACWAAVQRLLDPRIRSYAYDRAGYGHSPESKTPRSAVNVATELLDTLQAANISPPYILVGHSYGGILIREFLAAAGAGAIAGMVFVDANQENTHPQLRIPFHIIRALCGERDYLDVIGLLHENAFTQEELSRIRIDEGLPTSARTFEKEGALLLESSAALREKRQLDTCPLEMRPVTVIRGDSRRDLERLVMAAQESGSGRQENLQEMNEFLTNRLDIFDRDLQMQQLRLSGNSRFVQATNSGHAVMATEPELITSEILAIWEASL</sequence>
<feature type="domain" description="AB hydrolase-1" evidence="1">
    <location>
        <begin position="45"/>
        <end position="304"/>
    </location>
</feature>
<dbReference type="OrthoDB" id="294702at2759"/>
<dbReference type="GeneID" id="34573420"/>
<evidence type="ECO:0000313" key="2">
    <source>
        <dbReference type="EMBL" id="OGE56697.1"/>
    </source>
</evidence>
<dbReference type="SUPFAM" id="SSF53474">
    <property type="entry name" value="alpha/beta-Hydrolases"/>
    <property type="match status" value="1"/>
</dbReference>
<dbReference type="InterPro" id="IPR052370">
    <property type="entry name" value="Meta-cleavage_hydrolase"/>
</dbReference>
<dbReference type="PANTHER" id="PTHR43139:SF52">
    <property type="entry name" value="SI:DKEY-122A22.2"/>
    <property type="match status" value="1"/>
</dbReference>
<evidence type="ECO:0000259" key="1">
    <source>
        <dbReference type="Pfam" id="PF12697"/>
    </source>
</evidence>
<organism evidence="2 3">
    <name type="scientific">Penicillium arizonense</name>
    <dbReference type="NCBI Taxonomy" id="1835702"/>
    <lineage>
        <taxon>Eukaryota</taxon>
        <taxon>Fungi</taxon>
        <taxon>Dikarya</taxon>
        <taxon>Ascomycota</taxon>
        <taxon>Pezizomycotina</taxon>
        <taxon>Eurotiomycetes</taxon>
        <taxon>Eurotiomycetidae</taxon>
        <taxon>Eurotiales</taxon>
        <taxon>Aspergillaceae</taxon>
        <taxon>Penicillium</taxon>
    </lineage>
</organism>
<dbReference type="Gene3D" id="3.40.50.1820">
    <property type="entry name" value="alpha/beta hydrolase"/>
    <property type="match status" value="1"/>
</dbReference>
<dbReference type="EMBL" id="LXJU01000003">
    <property type="protein sequence ID" value="OGE56697.1"/>
    <property type="molecule type" value="Genomic_DNA"/>
</dbReference>
<dbReference type="GO" id="GO:0005783">
    <property type="term" value="C:endoplasmic reticulum"/>
    <property type="evidence" value="ECO:0007669"/>
    <property type="project" value="TreeGrafter"/>
</dbReference>
<dbReference type="STRING" id="1835702.A0A1F5LU58"/>
<dbReference type="Proteomes" id="UP000177622">
    <property type="component" value="Unassembled WGS sequence"/>
</dbReference>
<dbReference type="GO" id="GO:0017000">
    <property type="term" value="P:antibiotic biosynthetic process"/>
    <property type="evidence" value="ECO:0007669"/>
    <property type="project" value="UniProtKB-ARBA"/>
</dbReference>
<evidence type="ECO:0000313" key="3">
    <source>
        <dbReference type="Proteomes" id="UP000177622"/>
    </source>
</evidence>
<dbReference type="GO" id="GO:0072330">
    <property type="term" value="P:monocarboxylic acid biosynthetic process"/>
    <property type="evidence" value="ECO:0007669"/>
    <property type="project" value="UniProtKB-ARBA"/>
</dbReference>
<dbReference type="AlphaFoldDB" id="A0A1F5LU58"/>
<reference evidence="2 3" key="1">
    <citation type="journal article" date="2016" name="Sci. Rep.">
        <title>Penicillium arizonense, a new, genome sequenced fungal species, reveals a high chemical diversity in secreted metabolites.</title>
        <authorList>
            <person name="Grijseels S."/>
            <person name="Nielsen J.C."/>
            <person name="Randelovic M."/>
            <person name="Nielsen J."/>
            <person name="Nielsen K.F."/>
            <person name="Workman M."/>
            <person name="Frisvad J.C."/>
        </authorList>
    </citation>
    <scope>NUCLEOTIDE SEQUENCE [LARGE SCALE GENOMIC DNA]</scope>
    <source>
        <strain evidence="2 3">CBS 141311</strain>
    </source>
</reference>